<dbReference type="PATRIC" id="fig|433924.3.peg.2243"/>
<evidence type="ECO:0000259" key="1">
    <source>
        <dbReference type="Pfam" id="PF09977"/>
    </source>
</evidence>
<organism evidence="2 3">
    <name type="scientific">Pseudacidovorax intermedius</name>
    <dbReference type="NCBI Taxonomy" id="433924"/>
    <lineage>
        <taxon>Bacteria</taxon>
        <taxon>Pseudomonadati</taxon>
        <taxon>Pseudomonadota</taxon>
        <taxon>Betaproteobacteria</taxon>
        <taxon>Burkholderiales</taxon>
        <taxon>Comamonadaceae</taxon>
        <taxon>Pseudacidovorax</taxon>
    </lineage>
</organism>
<proteinExistence type="predicted"/>
<protein>
    <recommendedName>
        <fullName evidence="1">DUF2134 domain-containing protein</fullName>
    </recommendedName>
</protein>
<reference evidence="2 3" key="1">
    <citation type="journal article" date="2016" name="Front. Microbiol.">
        <title>Genomic Resource of Rice Seed Associated Bacteria.</title>
        <authorList>
            <person name="Midha S."/>
            <person name="Bansal K."/>
            <person name="Sharma S."/>
            <person name="Kumar N."/>
            <person name="Patil P.P."/>
            <person name="Chaudhry V."/>
            <person name="Patil P.B."/>
        </authorList>
    </citation>
    <scope>NUCLEOTIDE SEQUENCE [LARGE SCALE GENOMIC DNA]</scope>
    <source>
        <strain evidence="2 3">NS331</strain>
    </source>
</reference>
<dbReference type="InterPro" id="IPR018705">
    <property type="entry name" value="DUF2134_membrane"/>
</dbReference>
<dbReference type="AlphaFoldDB" id="A0A147HBI2"/>
<dbReference type="EMBL" id="LDSL01000022">
    <property type="protein sequence ID" value="KTT27190.1"/>
    <property type="molecule type" value="Genomic_DNA"/>
</dbReference>
<dbReference type="Proteomes" id="UP000072741">
    <property type="component" value="Unassembled WGS sequence"/>
</dbReference>
<evidence type="ECO:0000313" key="3">
    <source>
        <dbReference type="Proteomes" id="UP000072741"/>
    </source>
</evidence>
<name>A0A147HBI2_9BURK</name>
<keyword evidence="3" id="KW-1185">Reference proteome</keyword>
<sequence>MVVNAVLALAVLVVGLLGTELGYLLLTKRELQKAADLAALAGAQQVQAQACAPAQQAALANANGGGTQDTARNLPREFALAAGEVECGRWEAETADPTGRRFQPGVQPFNAVRVALRRTPAAILPALPGNAATDLAVEAIAAQQQPQAALSIRSTLLSVDASRAGLLNALVGGLLGGSLDVGVAGWNGLLQTDVQLLRYLDALAVDLGVAVGDYDTLLRTDATAGVLLDAAITALQSSPTGGTVDAAVGALQAVRLAAQAGGMVPLRLGELLAVQTGTPAAGLEVPVQLFQLVQAVVQAANSKSAVFASVPVVLPGVGSVTVKTRVVEPAQITAVGNPALARLDPMGENRIFVRTAQVRTLVSVELAPLSSTTEALLNPVLSTLSPLTTFLNNALNLKLIDAVTSILNGAVCGLLAPCKSNPNVIYAKVAPAPRIDIGLGVGGGRAYVSDFSCSSSDSKSLTVPTSTAVGELQIGSFGNTTSAAETIFFSSTELPQTSPVSIIEIGSQTFQPDSCTLFICSPTGRWAKGSGWTTIQKQGDLNVVSAIGLRADTTAVGANQTLRYVAPAAANLPEIDAAAPAYQSISSTGMVGSLSSTLARVDIQAYRSDTSGTLGNLLASSVSVINGLLGSLQTVIGGLLSPLLDPLLDVLLDTLGIDVAATEVGARLSCRRGAELVF</sequence>
<accession>A0A147HBI2</accession>
<comment type="caution">
    <text evidence="2">The sequence shown here is derived from an EMBL/GenBank/DDBJ whole genome shotgun (WGS) entry which is preliminary data.</text>
</comment>
<feature type="domain" description="DUF2134" evidence="1">
    <location>
        <begin position="42"/>
        <end position="141"/>
    </location>
</feature>
<gene>
    <name evidence="2" type="ORF">NS331_02980</name>
</gene>
<evidence type="ECO:0000313" key="2">
    <source>
        <dbReference type="EMBL" id="KTT27190.1"/>
    </source>
</evidence>
<dbReference type="Pfam" id="PF09977">
    <property type="entry name" value="Tad_C"/>
    <property type="match status" value="1"/>
</dbReference>